<dbReference type="Gene3D" id="3.30.70.1070">
    <property type="entry name" value="Sporulation related repeat"/>
    <property type="match status" value="1"/>
</dbReference>
<dbReference type="AlphaFoldDB" id="A0A171KQR7"/>
<dbReference type="EMBL" id="LBNE01000008">
    <property type="protein sequence ID" value="KKO71234.1"/>
    <property type="molecule type" value="Genomic_DNA"/>
</dbReference>
<name>A0A171KQR7_9BURK</name>
<keyword evidence="2" id="KW-1133">Transmembrane helix</keyword>
<sequence length="286" mass="29440">MGLFSRQNKDGQTASSARRQRTGASSESQARSLRVKARRRLAGALALVLAAVVVLPMVLDSEPVPVATDVAVSIPELIARPVAPAVVADASDVTATPGSEETDTAAPPAAPEAPLNLPPVTPPARVPAPPAPPPAVDTQRPATPPAETRPPARTPAPAPTPAPAATPSRDSQRTDDGAVALALLEGRNVQSSNRAPAARPSTSQGAAQQGRFVLQVAAYTTEASAAARRNELHAAGITNAYVEPVTAGGKRQFRLRVGPFPSRDAAQAAQARMRTLGYDNGFIAPQ</sequence>
<keyword evidence="2" id="KW-0472">Membrane</keyword>
<evidence type="ECO:0000256" key="2">
    <source>
        <dbReference type="SAM" id="Phobius"/>
    </source>
</evidence>
<feature type="transmembrane region" description="Helical" evidence="2">
    <location>
        <begin position="41"/>
        <end position="59"/>
    </location>
</feature>
<dbReference type="InterPro" id="IPR007730">
    <property type="entry name" value="SPOR-like_dom"/>
</dbReference>
<dbReference type="Pfam" id="PF05036">
    <property type="entry name" value="SPOR"/>
    <property type="match status" value="1"/>
</dbReference>
<dbReference type="PROSITE" id="PS51724">
    <property type="entry name" value="SPOR"/>
    <property type="match status" value="1"/>
</dbReference>
<reference evidence="4 5" key="1">
    <citation type="submission" date="2015-04" db="EMBL/GenBank/DDBJ databases">
        <title>Genome sequence of Kerstersia gyiorum CG1.</title>
        <authorList>
            <person name="Greninger A.L."/>
            <person name="Kozyreva V."/>
            <person name="Chaturvedi V."/>
        </authorList>
    </citation>
    <scope>NUCLEOTIDE SEQUENCE [LARGE SCALE GENOMIC DNA]</scope>
    <source>
        <strain evidence="4 5">CG1</strain>
    </source>
</reference>
<dbReference type="STRING" id="206506.AAV32_11775"/>
<gene>
    <name evidence="4" type="ORF">AAV32_11775</name>
</gene>
<accession>A0A171KQR7</accession>
<dbReference type="Proteomes" id="UP000078084">
    <property type="component" value="Unassembled WGS sequence"/>
</dbReference>
<dbReference type="InterPro" id="IPR036680">
    <property type="entry name" value="SPOR-like_sf"/>
</dbReference>
<dbReference type="PATRIC" id="fig|206506.3.peg.2505"/>
<feature type="compositionally biased region" description="Polar residues" evidence="1">
    <location>
        <begin position="10"/>
        <end position="31"/>
    </location>
</feature>
<dbReference type="RefSeq" id="WP_068372193.1">
    <property type="nucleotide sequence ID" value="NZ_LBNE01000008.1"/>
</dbReference>
<feature type="region of interest" description="Disordered" evidence="1">
    <location>
        <begin position="93"/>
        <end position="206"/>
    </location>
</feature>
<evidence type="ECO:0000259" key="3">
    <source>
        <dbReference type="PROSITE" id="PS51724"/>
    </source>
</evidence>
<evidence type="ECO:0000256" key="1">
    <source>
        <dbReference type="SAM" id="MobiDB-lite"/>
    </source>
</evidence>
<keyword evidence="5" id="KW-1185">Reference proteome</keyword>
<evidence type="ECO:0000313" key="5">
    <source>
        <dbReference type="Proteomes" id="UP000078084"/>
    </source>
</evidence>
<feature type="region of interest" description="Disordered" evidence="1">
    <location>
        <begin position="1"/>
        <end position="32"/>
    </location>
</feature>
<proteinExistence type="predicted"/>
<feature type="compositionally biased region" description="Pro residues" evidence="1">
    <location>
        <begin position="108"/>
        <end position="135"/>
    </location>
</feature>
<feature type="compositionally biased region" description="Pro residues" evidence="1">
    <location>
        <begin position="142"/>
        <end position="164"/>
    </location>
</feature>
<comment type="caution">
    <text evidence="4">The sequence shown here is derived from an EMBL/GenBank/DDBJ whole genome shotgun (WGS) entry which is preliminary data.</text>
</comment>
<dbReference type="SUPFAM" id="SSF110997">
    <property type="entry name" value="Sporulation related repeat"/>
    <property type="match status" value="1"/>
</dbReference>
<organism evidence="4 5">
    <name type="scientific">Kerstersia gyiorum</name>
    <dbReference type="NCBI Taxonomy" id="206506"/>
    <lineage>
        <taxon>Bacteria</taxon>
        <taxon>Pseudomonadati</taxon>
        <taxon>Pseudomonadota</taxon>
        <taxon>Betaproteobacteria</taxon>
        <taxon>Burkholderiales</taxon>
        <taxon>Alcaligenaceae</taxon>
        <taxon>Kerstersia</taxon>
    </lineage>
</organism>
<keyword evidence="2" id="KW-0812">Transmembrane</keyword>
<protein>
    <recommendedName>
        <fullName evidence="3">SPOR domain-containing protein</fullName>
    </recommendedName>
</protein>
<evidence type="ECO:0000313" key="4">
    <source>
        <dbReference type="EMBL" id="KKO71234.1"/>
    </source>
</evidence>
<feature type="compositionally biased region" description="Polar residues" evidence="1">
    <location>
        <begin position="188"/>
        <end position="206"/>
    </location>
</feature>
<dbReference type="GO" id="GO:0042834">
    <property type="term" value="F:peptidoglycan binding"/>
    <property type="evidence" value="ECO:0007669"/>
    <property type="project" value="InterPro"/>
</dbReference>
<feature type="domain" description="SPOR" evidence="3">
    <location>
        <begin position="206"/>
        <end position="286"/>
    </location>
</feature>